<organism evidence="2">
    <name type="scientific">Microvirga ossetica</name>
    <dbReference type="NCBI Taxonomy" id="1882682"/>
    <lineage>
        <taxon>Bacteria</taxon>
        <taxon>Pseudomonadati</taxon>
        <taxon>Pseudomonadota</taxon>
        <taxon>Alphaproteobacteria</taxon>
        <taxon>Hyphomicrobiales</taxon>
        <taxon>Methylobacteriaceae</taxon>
        <taxon>Microvirga</taxon>
    </lineage>
</organism>
<evidence type="ECO:0000313" key="2">
    <source>
        <dbReference type="EMBL" id="ANY79336.1"/>
    </source>
</evidence>
<dbReference type="RefSeq" id="WP_099510346.1">
    <property type="nucleotide sequence ID" value="NZ_CP016616.1"/>
</dbReference>
<dbReference type="AlphaFoldDB" id="A0A1B2EH87"/>
<dbReference type="EMBL" id="CP016616">
    <property type="protein sequence ID" value="ANY79336.1"/>
    <property type="molecule type" value="Genomic_DNA"/>
</dbReference>
<keyword evidence="1" id="KW-0732">Signal</keyword>
<proteinExistence type="predicted"/>
<evidence type="ECO:0000256" key="1">
    <source>
        <dbReference type="SAM" id="SignalP"/>
    </source>
</evidence>
<gene>
    <name evidence="2" type="ORF">BB934_14835</name>
</gene>
<dbReference type="PROSITE" id="PS51257">
    <property type="entry name" value="PROKAR_LIPOPROTEIN"/>
    <property type="match status" value="1"/>
</dbReference>
<sequence length="173" mass="18234">MQRLSPHLSCGAILLACATAGGAGAAPAIFDLYAGSFSGSGTILEGPDATSHQVGCRFEILQQGATGLSLQGTCRAYLILTRTVSARLSWDPGSGQVTGTYTGSRVGTAKLTGRQRGTDFDLAIEWPRPLYGDTTARMRVASLDQKRFQIVVTDRIGANGPVRATTDLTLTRQ</sequence>
<protein>
    <submittedName>
        <fullName evidence="2">Uncharacterized protein</fullName>
    </submittedName>
</protein>
<name>A0A1B2EH87_9HYPH</name>
<feature type="signal peptide" evidence="1">
    <location>
        <begin position="1"/>
        <end position="25"/>
    </location>
</feature>
<accession>A0A1B2EH87</accession>
<dbReference type="OrthoDB" id="7889051at2"/>
<dbReference type="KEGG" id="moc:BB934_14835"/>
<feature type="chain" id="PRO_5008535861" evidence="1">
    <location>
        <begin position="26"/>
        <end position="173"/>
    </location>
</feature>
<reference evidence="2" key="1">
    <citation type="submission" date="2016-07" db="EMBL/GenBank/DDBJ databases">
        <title>Microvirga ossetica sp. nov. a new species of rhizobia isolated from root nodules of the legume species Vicia alpestris Steven originated from North Ossetia region in the Caucasus.</title>
        <authorList>
            <person name="Safronova V.I."/>
            <person name="Kuznetsova I.G."/>
            <person name="Sazanova A.L."/>
            <person name="Belimov A."/>
            <person name="Andronov E."/>
            <person name="Osledkin Y.S."/>
            <person name="Onishchuk O.P."/>
            <person name="Kurchak O.N."/>
            <person name="Shaposhnikov A.I."/>
            <person name="Willems A."/>
            <person name="Tikhonovich I.A."/>
        </authorList>
    </citation>
    <scope>NUCLEOTIDE SEQUENCE [LARGE SCALE GENOMIC DNA]</scope>
    <source>
        <strain evidence="2">V5/3M</strain>
    </source>
</reference>